<feature type="domain" description="Campylobacter invasion antigen D C-terminal" evidence="1">
    <location>
        <begin position="52"/>
        <end position="104"/>
    </location>
</feature>
<accession>Q30RK4</accession>
<dbReference type="EMBL" id="CP000153">
    <property type="protein sequence ID" value="ABB44377.1"/>
    <property type="molecule type" value="Genomic_DNA"/>
</dbReference>
<dbReference type="Proteomes" id="UP000002714">
    <property type="component" value="Chromosome"/>
</dbReference>
<dbReference type="eggNOG" id="ENOG5031SY5">
    <property type="taxonomic scope" value="Bacteria"/>
</dbReference>
<dbReference type="AlphaFoldDB" id="Q30RK4"/>
<dbReference type="STRING" id="326298.Suden_1099"/>
<dbReference type="InterPro" id="IPR054057">
    <property type="entry name" value="CiaD_C"/>
</dbReference>
<name>Q30RK4_SULDN</name>
<keyword evidence="3" id="KW-1185">Reference proteome</keyword>
<reference evidence="2 3" key="1">
    <citation type="journal article" date="2008" name="Appl. Environ. Microbiol.">
        <title>Genome of the epsilonproteobacterial chemolithoautotroph Sulfurimonas denitrificans.</title>
        <authorList>
            <person name="Sievert S.M."/>
            <person name="Scott K.M."/>
            <person name="Klotz M.G."/>
            <person name="Chain P.S.G."/>
            <person name="Hauser L.J."/>
            <person name="Hemp J."/>
            <person name="Huegler M."/>
            <person name="Land M."/>
            <person name="Lapidus A."/>
            <person name="Larimer F.W."/>
            <person name="Lucas S."/>
            <person name="Malfatti S.A."/>
            <person name="Meyer F."/>
            <person name="Paulsen I.T."/>
            <person name="Ren Q."/>
            <person name="Simon J."/>
            <person name="Bailey K."/>
            <person name="Diaz E."/>
            <person name="Fitzpatrick K.A."/>
            <person name="Glover B."/>
            <person name="Gwatney N."/>
            <person name="Korajkic A."/>
            <person name="Long A."/>
            <person name="Mobberley J.M."/>
            <person name="Pantry S.N."/>
            <person name="Pazder G."/>
            <person name="Peterson S."/>
            <person name="Quintanilla J.D."/>
            <person name="Sprinkle R."/>
            <person name="Stephens J."/>
            <person name="Thomas P."/>
            <person name="Vaughn R."/>
            <person name="Weber M.J."/>
            <person name="Wooten L.L."/>
        </authorList>
    </citation>
    <scope>NUCLEOTIDE SEQUENCE [LARGE SCALE GENOMIC DNA]</scope>
    <source>
        <strain evidence="3">ATCC 33889 / DSM 1251</strain>
    </source>
</reference>
<organism evidence="2 3">
    <name type="scientific">Sulfurimonas denitrificans (strain ATCC 33889 / DSM 1251)</name>
    <name type="common">Thiomicrospira denitrificans (strain ATCC 33889 / DSM 1251)</name>
    <dbReference type="NCBI Taxonomy" id="326298"/>
    <lineage>
        <taxon>Bacteria</taxon>
        <taxon>Pseudomonadati</taxon>
        <taxon>Campylobacterota</taxon>
        <taxon>Epsilonproteobacteria</taxon>
        <taxon>Campylobacterales</taxon>
        <taxon>Sulfurimonadaceae</taxon>
        <taxon>Sulfurimonas</taxon>
    </lineage>
</organism>
<sequence length="111" mass="13032">MELKDMILSTLAELEDMKPDIDNHQISKNEFKLKIKEDVRAEIEPEPEQVLSNEMMFLTSMRERLLVLFEGFQAPNNTNIEAKVDMTLNFLEYVLVTIDSRVEELERGSRR</sequence>
<evidence type="ECO:0000313" key="3">
    <source>
        <dbReference type="Proteomes" id="UP000002714"/>
    </source>
</evidence>
<proteinExistence type="predicted"/>
<evidence type="ECO:0000313" key="2">
    <source>
        <dbReference type="EMBL" id="ABB44377.1"/>
    </source>
</evidence>
<dbReference type="HOGENOM" id="CLU_153141_0_0_7"/>
<evidence type="ECO:0000259" key="1">
    <source>
        <dbReference type="Pfam" id="PF21862"/>
    </source>
</evidence>
<dbReference type="RefSeq" id="WP_011372729.1">
    <property type="nucleotide sequence ID" value="NC_007575.1"/>
</dbReference>
<dbReference type="KEGG" id="tdn:Suden_1099"/>
<gene>
    <name evidence="2" type="ordered locus">Suden_1099</name>
</gene>
<dbReference type="OrthoDB" id="5329345at2"/>
<dbReference type="Pfam" id="PF21862">
    <property type="entry name" value="CiaD"/>
    <property type="match status" value="1"/>
</dbReference>
<protein>
    <recommendedName>
        <fullName evidence="1">Campylobacter invasion antigen D C-terminal domain-containing protein</fullName>
    </recommendedName>
</protein>